<proteinExistence type="predicted"/>
<dbReference type="RefSeq" id="WP_170275703.1">
    <property type="nucleotide sequence ID" value="NZ_CP041743.1"/>
</dbReference>
<feature type="signal peptide" evidence="1">
    <location>
        <begin position="1"/>
        <end position="29"/>
    </location>
</feature>
<dbReference type="Gene3D" id="3.30.530.20">
    <property type="match status" value="1"/>
</dbReference>
<organism evidence="2 3">
    <name type="scientific">Paraburkholderia megapolitana</name>
    <dbReference type="NCBI Taxonomy" id="420953"/>
    <lineage>
        <taxon>Bacteria</taxon>
        <taxon>Pseudomonadati</taxon>
        <taxon>Pseudomonadota</taxon>
        <taxon>Betaproteobacteria</taxon>
        <taxon>Burkholderiales</taxon>
        <taxon>Burkholderiaceae</taxon>
        <taxon>Paraburkholderia</taxon>
    </lineage>
</organism>
<keyword evidence="3" id="KW-1185">Reference proteome</keyword>
<keyword evidence="1" id="KW-0732">Signal</keyword>
<dbReference type="InterPro" id="IPR023393">
    <property type="entry name" value="START-like_dom_sf"/>
</dbReference>
<dbReference type="Proteomes" id="UP000199548">
    <property type="component" value="Unassembled WGS sequence"/>
</dbReference>
<dbReference type="AlphaFoldDB" id="A0A1I3QLG5"/>
<accession>A0A1I3QLG5</accession>
<evidence type="ECO:0000313" key="3">
    <source>
        <dbReference type="Proteomes" id="UP000199548"/>
    </source>
</evidence>
<reference evidence="2 3" key="1">
    <citation type="submission" date="2016-10" db="EMBL/GenBank/DDBJ databases">
        <authorList>
            <person name="de Groot N.N."/>
        </authorList>
    </citation>
    <scope>NUCLEOTIDE SEQUENCE [LARGE SCALE GENOMIC DNA]</scope>
    <source>
        <strain evidence="2 3">LMG 23650</strain>
    </source>
</reference>
<evidence type="ECO:0000256" key="1">
    <source>
        <dbReference type="SAM" id="SignalP"/>
    </source>
</evidence>
<feature type="chain" id="PRO_5011447319" evidence="1">
    <location>
        <begin position="30"/>
        <end position="211"/>
    </location>
</feature>
<sequence length="211" mass="23907">MTERKIAVYRALVLLSIAGAALATLPAFSQDTMPSPVQPTTNDVKTMQLDLQHRSHEIHWPDGFNPETADLFSHNEAVIHASCERVWDNIVDATKWPQWYPNSKDVSIVGDSPVLTRDAVFHWTTFGLKLESRIREFVPYTRIGWYGYAPGTSPSFYHTWYLTPAGDSCRVVMDEVGNGTDAAHLRETDESLMHRGHDLWLATLKWVSEAH</sequence>
<gene>
    <name evidence="2" type="ORF">SAMN05192543_106424</name>
</gene>
<dbReference type="SUPFAM" id="SSF55961">
    <property type="entry name" value="Bet v1-like"/>
    <property type="match status" value="1"/>
</dbReference>
<dbReference type="STRING" id="420953.SAMN05192543_106424"/>
<dbReference type="InterPro" id="IPR019587">
    <property type="entry name" value="Polyketide_cyclase/dehydratase"/>
</dbReference>
<dbReference type="EMBL" id="FOQU01000006">
    <property type="protein sequence ID" value="SFJ34402.1"/>
    <property type="molecule type" value="Genomic_DNA"/>
</dbReference>
<protein>
    <submittedName>
        <fullName evidence="2">Polyketide cyclase / dehydrase and lipid transport</fullName>
    </submittedName>
</protein>
<name>A0A1I3QLG5_9BURK</name>
<evidence type="ECO:0000313" key="2">
    <source>
        <dbReference type="EMBL" id="SFJ34402.1"/>
    </source>
</evidence>
<dbReference type="Pfam" id="PF10604">
    <property type="entry name" value="Polyketide_cyc2"/>
    <property type="match status" value="1"/>
</dbReference>